<dbReference type="PRINTS" id="PR00184">
    <property type="entry name" value="NEISSPPORIN"/>
</dbReference>
<dbReference type="Pfam" id="PF13609">
    <property type="entry name" value="Porin_4"/>
    <property type="match status" value="1"/>
</dbReference>
<dbReference type="Proteomes" id="UP000192920">
    <property type="component" value="Unassembled WGS sequence"/>
</dbReference>
<reference evidence="14" key="1">
    <citation type="submission" date="2017-04" db="EMBL/GenBank/DDBJ databases">
        <authorList>
            <person name="Varghese N."/>
            <person name="Submissions S."/>
        </authorList>
    </citation>
    <scope>NUCLEOTIDE SEQUENCE [LARGE SCALE GENOMIC DNA]</scope>
    <source>
        <strain evidence="14">DSM 22618</strain>
    </source>
</reference>
<dbReference type="GO" id="GO:0009279">
    <property type="term" value="C:cell outer membrane"/>
    <property type="evidence" value="ECO:0007669"/>
    <property type="project" value="UniProtKB-SubCell"/>
</dbReference>
<feature type="chain" id="PRO_5012486806" evidence="11">
    <location>
        <begin position="27"/>
        <end position="377"/>
    </location>
</feature>
<keyword evidence="14" id="KW-1185">Reference proteome</keyword>
<evidence type="ECO:0000256" key="2">
    <source>
        <dbReference type="ARBA" id="ARBA00011233"/>
    </source>
</evidence>
<dbReference type="GO" id="GO:0015288">
    <property type="term" value="F:porin activity"/>
    <property type="evidence" value="ECO:0007669"/>
    <property type="project" value="UniProtKB-KW"/>
</dbReference>
<evidence type="ECO:0000256" key="11">
    <source>
        <dbReference type="SAM" id="SignalP"/>
    </source>
</evidence>
<dbReference type="PANTHER" id="PTHR34501">
    <property type="entry name" value="PROTEIN YDDL-RELATED"/>
    <property type="match status" value="1"/>
</dbReference>
<dbReference type="InterPro" id="IPR023614">
    <property type="entry name" value="Porin_dom_sf"/>
</dbReference>
<feature type="signal peptide" evidence="11">
    <location>
        <begin position="1"/>
        <end position="26"/>
    </location>
</feature>
<dbReference type="InterPro" id="IPR050298">
    <property type="entry name" value="Gram-neg_bact_OMP"/>
</dbReference>
<accession>A0A1Y6CA19</accession>
<dbReference type="CDD" id="cd00342">
    <property type="entry name" value="gram_neg_porins"/>
    <property type="match status" value="1"/>
</dbReference>
<keyword evidence="10" id="KW-0998">Cell outer membrane</keyword>
<keyword evidence="3" id="KW-0813">Transport</keyword>
<evidence type="ECO:0000313" key="14">
    <source>
        <dbReference type="Proteomes" id="UP000192920"/>
    </source>
</evidence>
<keyword evidence="7" id="KW-0406">Ion transport</keyword>
<proteinExistence type="predicted"/>
<evidence type="ECO:0000256" key="10">
    <source>
        <dbReference type="ARBA" id="ARBA00023237"/>
    </source>
</evidence>
<evidence type="ECO:0000256" key="6">
    <source>
        <dbReference type="ARBA" id="ARBA00022729"/>
    </source>
</evidence>
<evidence type="ECO:0000256" key="3">
    <source>
        <dbReference type="ARBA" id="ARBA00022448"/>
    </source>
</evidence>
<keyword evidence="4" id="KW-1134">Transmembrane beta strand</keyword>
<protein>
    <submittedName>
        <fullName evidence="13">Outer membrane protein (Porin)</fullName>
    </submittedName>
</protein>
<dbReference type="PRINTS" id="PR00182">
    <property type="entry name" value="ECOLNEIPORIN"/>
</dbReference>
<evidence type="ECO:0000313" key="13">
    <source>
        <dbReference type="EMBL" id="SMF44010.1"/>
    </source>
</evidence>
<dbReference type="AlphaFoldDB" id="A0A1Y6CA19"/>
<evidence type="ECO:0000256" key="5">
    <source>
        <dbReference type="ARBA" id="ARBA00022692"/>
    </source>
</evidence>
<evidence type="ECO:0000256" key="1">
    <source>
        <dbReference type="ARBA" id="ARBA00004571"/>
    </source>
</evidence>
<dbReference type="Gene3D" id="2.40.160.10">
    <property type="entry name" value="Porin"/>
    <property type="match status" value="1"/>
</dbReference>
<keyword evidence="5" id="KW-0812">Transmembrane</keyword>
<name>A0A1Y6CA19_9NEIS</name>
<dbReference type="SUPFAM" id="SSF56935">
    <property type="entry name" value="Porins"/>
    <property type="match status" value="1"/>
</dbReference>
<dbReference type="EMBL" id="FXAG01000021">
    <property type="protein sequence ID" value="SMF44010.1"/>
    <property type="molecule type" value="Genomic_DNA"/>
</dbReference>
<dbReference type="InterPro" id="IPR001702">
    <property type="entry name" value="Porin_Gram-ve"/>
</dbReference>
<keyword evidence="8" id="KW-0626">Porin</keyword>
<dbReference type="GO" id="GO:0034220">
    <property type="term" value="P:monoatomic ion transmembrane transport"/>
    <property type="evidence" value="ECO:0007669"/>
    <property type="project" value="InterPro"/>
</dbReference>
<keyword evidence="6 11" id="KW-0732">Signal</keyword>
<evidence type="ECO:0000256" key="4">
    <source>
        <dbReference type="ARBA" id="ARBA00022452"/>
    </source>
</evidence>
<organism evidence="13 14">
    <name type="scientific">Pseudogulbenkiania subflava DSM 22618</name>
    <dbReference type="NCBI Taxonomy" id="1123014"/>
    <lineage>
        <taxon>Bacteria</taxon>
        <taxon>Pseudomonadati</taxon>
        <taxon>Pseudomonadota</taxon>
        <taxon>Betaproteobacteria</taxon>
        <taxon>Neisseriales</taxon>
        <taxon>Chromobacteriaceae</taxon>
        <taxon>Pseudogulbenkiania</taxon>
    </lineage>
</organism>
<evidence type="ECO:0000256" key="9">
    <source>
        <dbReference type="ARBA" id="ARBA00023136"/>
    </source>
</evidence>
<dbReference type="GO" id="GO:0046930">
    <property type="term" value="C:pore complex"/>
    <property type="evidence" value="ECO:0007669"/>
    <property type="project" value="UniProtKB-KW"/>
</dbReference>
<feature type="domain" description="Porin" evidence="12">
    <location>
        <begin position="13"/>
        <end position="343"/>
    </location>
</feature>
<gene>
    <name evidence="13" type="ORF">SAMN02745746_03264</name>
</gene>
<evidence type="ECO:0000259" key="12">
    <source>
        <dbReference type="Pfam" id="PF13609"/>
    </source>
</evidence>
<evidence type="ECO:0000256" key="7">
    <source>
        <dbReference type="ARBA" id="ARBA00023065"/>
    </source>
</evidence>
<dbReference type="PANTHER" id="PTHR34501:SF9">
    <property type="entry name" value="MAJOR OUTER MEMBRANE PROTEIN P.IA"/>
    <property type="match status" value="1"/>
</dbReference>
<dbReference type="InterPro" id="IPR002299">
    <property type="entry name" value="Porin_Neis"/>
</dbReference>
<dbReference type="STRING" id="1123014.SAMN02745746_03264"/>
<dbReference type="InterPro" id="IPR033900">
    <property type="entry name" value="Gram_neg_porin_domain"/>
</dbReference>
<comment type="subunit">
    <text evidence="2">Homotrimer.</text>
</comment>
<evidence type="ECO:0000256" key="8">
    <source>
        <dbReference type="ARBA" id="ARBA00023114"/>
    </source>
</evidence>
<keyword evidence="9" id="KW-0472">Membrane</keyword>
<sequence>MKQLFANKQIMIAAVVAGAFAAPAMADVTIYGFISAGVESVKATGATDSAKDVKATTRISDGNSRIGFKGNEDLGNGLKAIWQVEQSLRHFENGGTDENGNTATFATRNSFVGIESADFGKVILGNNDTAYKSLTDIGLNAGINTTADNVGSGAIYSRGETRLKNSVHYFSPTFAGFKAGVSYGVDETRANDTSGDRTNAQRLSIAGNYTLGGLQVAAGWDRQYDKGDYKAATTSNGDDTDFYKLTAGYKFATGTFVGAGYEWGRFDSTTSGSNLKQDDWTVMVGQEFGAAAIKLSYSEVGALKHATDGNEDDYKAKQWVLAGTYDLSKRTQLYAYGTKITNNSRQNVNFGVNGIATASLGAGSNPQAFGIGMKHSF</sequence>
<comment type="subcellular location">
    <subcellularLocation>
        <location evidence="1">Cell outer membrane</location>
        <topology evidence="1">Multi-pass membrane protein</topology>
    </subcellularLocation>
</comment>